<name>T0R5J4_SAPDV</name>
<dbReference type="InterPro" id="IPR000873">
    <property type="entry name" value="AMP-dep_synth/lig_dom"/>
</dbReference>
<dbReference type="SUPFAM" id="SSF56801">
    <property type="entry name" value="Acetyl-CoA synthetase-like"/>
    <property type="match status" value="1"/>
</dbReference>
<dbReference type="RefSeq" id="XP_008619232.1">
    <property type="nucleotide sequence ID" value="XM_008621010.1"/>
</dbReference>
<reference evidence="4 5" key="1">
    <citation type="submission" date="2012-04" db="EMBL/GenBank/DDBJ databases">
        <title>The Genome Sequence of Saprolegnia declina VS20.</title>
        <authorList>
            <consortium name="The Broad Institute Genome Sequencing Platform"/>
            <person name="Russ C."/>
            <person name="Nusbaum C."/>
            <person name="Tyler B."/>
            <person name="van West P."/>
            <person name="Dieguez-Uribeondo J."/>
            <person name="de Bruijn I."/>
            <person name="Tripathy S."/>
            <person name="Jiang R."/>
            <person name="Young S.K."/>
            <person name="Zeng Q."/>
            <person name="Gargeya S."/>
            <person name="Fitzgerald M."/>
            <person name="Haas B."/>
            <person name="Abouelleil A."/>
            <person name="Alvarado L."/>
            <person name="Arachchi H.M."/>
            <person name="Berlin A."/>
            <person name="Chapman S.B."/>
            <person name="Goldberg J."/>
            <person name="Griggs A."/>
            <person name="Gujja S."/>
            <person name="Hansen M."/>
            <person name="Howarth C."/>
            <person name="Imamovic A."/>
            <person name="Larimer J."/>
            <person name="McCowen C."/>
            <person name="Montmayeur A."/>
            <person name="Murphy C."/>
            <person name="Neiman D."/>
            <person name="Pearson M."/>
            <person name="Priest M."/>
            <person name="Roberts A."/>
            <person name="Saif S."/>
            <person name="Shea T."/>
            <person name="Sisk P."/>
            <person name="Sykes S."/>
            <person name="Wortman J."/>
            <person name="Nusbaum C."/>
            <person name="Birren B."/>
        </authorList>
    </citation>
    <scope>NUCLEOTIDE SEQUENCE [LARGE SCALE GENOMIC DNA]</scope>
    <source>
        <strain evidence="4 5">VS20</strain>
    </source>
</reference>
<dbReference type="AlphaFoldDB" id="T0R5J4"/>
<evidence type="ECO:0000256" key="1">
    <source>
        <dbReference type="ARBA" id="ARBA00022741"/>
    </source>
</evidence>
<sequence length="645" mass="69369">MDHPVSTLFQSLARTARLHPTRPFLGHRPVDANGDAAPYEWQSYASCYERIQAIGSALLSSDLIASSDDDGHKLLGIYMKNRPEWVLAQYAAYYAGATVVPIYDTLGVTSTTFILNQTCLATVVCTSVEAASLLEKAASAPQLRHLVLCDVEKPSEAITTAATTHNLSVTTLKALEETGRVARQPPASVACTDVAILMYTSGTTGNPKGALLTHACLLALFPGIDDRILPFEPVASIYLAGPVMLSYLPLAHVGENQLQAYVIHHGGAIGFYQGSPLKIVDDLQALRPTIFFSVPRLLNRIFDKIMEAALGAGGVKAWLFQAAYDAKLAGVKEGRLDHWFYDRLVFNPLKAKLGLDRCGLLVSAAAPLAPSVMNFWRVVLGRPCVEAYGQTETAGIASVTEFSDLDPGTIGVALTSAEMKLISAPEMGYLTSDTRHGDEVVKGRGEVCIRGPTVFSGYFKEPEKTAEALDADGWLHSGDIGVWTADGRIKLIDRKTNIFKLAQGEYVAAEKIENVLQSSSLVNQAFVYGDSFRSSLVAIIVPDEIALSALAASLHLDGSLADWCRNSEIVSAVLANLTKQSKQEGLLGFETVRAVLLEPTPFSAENGLLTPTFKLKRHDAKVVYAKIIDALYASSGDVTHVASLG</sequence>
<dbReference type="eggNOG" id="KOG1256">
    <property type="taxonomic scope" value="Eukaryota"/>
</dbReference>
<evidence type="ECO:0000313" key="4">
    <source>
        <dbReference type="EMBL" id="EQC27328.1"/>
    </source>
</evidence>
<protein>
    <recommendedName>
        <fullName evidence="3">AMP-dependent synthetase/ligase domain-containing protein</fullName>
    </recommendedName>
</protein>
<dbReference type="InterPro" id="IPR042099">
    <property type="entry name" value="ANL_N_sf"/>
</dbReference>
<dbReference type="GO" id="GO:0005783">
    <property type="term" value="C:endoplasmic reticulum"/>
    <property type="evidence" value="ECO:0007669"/>
    <property type="project" value="TreeGrafter"/>
</dbReference>
<dbReference type="VEuPathDB" id="FungiDB:SDRG_14852"/>
<dbReference type="PROSITE" id="PS00455">
    <property type="entry name" value="AMP_BINDING"/>
    <property type="match status" value="1"/>
</dbReference>
<dbReference type="STRING" id="1156394.T0R5J4"/>
<dbReference type="Gene3D" id="3.40.50.12780">
    <property type="entry name" value="N-terminal domain of ligase-like"/>
    <property type="match status" value="1"/>
</dbReference>
<dbReference type="InterPro" id="IPR020845">
    <property type="entry name" value="AMP-binding_CS"/>
</dbReference>
<dbReference type="PANTHER" id="PTHR43272">
    <property type="entry name" value="LONG-CHAIN-FATTY-ACID--COA LIGASE"/>
    <property type="match status" value="1"/>
</dbReference>
<dbReference type="PANTHER" id="PTHR43272:SF33">
    <property type="entry name" value="AMP-BINDING DOMAIN-CONTAINING PROTEIN-RELATED"/>
    <property type="match status" value="1"/>
</dbReference>
<gene>
    <name evidence="4" type="ORF">SDRG_14852</name>
</gene>
<dbReference type="OMA" id="IWHSYER"/>
<dbReference type="GO" id="GO:0004467">
    <property type="term" value="F:long-chain fatty acid-CoA ligase activity"/>
    <property type="evidence" value="ECO:0007669"/>
    <property type="project" value="TreeGrafter"/>
</dbReference>
<dbReference type="GeneID" id="19955579"/>
<dbReference type="Proteomes" id="UP000030762">
    <property type="component" value="Unassembled WGS sequence"/>
</dbReference>
<evidence type="ECO:0000259" key="3">
    <source>
        <dbReference type="Pfam" id="PF00501"/>
    </source>
</evidence>
<organism evidence="4 5">
    <name type="scientific">Saprolegnia diclina (strain VS20)</name>
    <dbReference type="NCBI Taxonomy" id="1156394"/>
    <lineage>
        <taxon>Eukaryota</taxon>
        <taxon>Sar</taxon>
        <taxon>Stramenopiles</taxon>
        <taxon>Oomycota</taxon>
        <taxon>Saprolegniomycetes</taxon>
        <taxon>Saprolegniales</taxon>
        <taxon>Saprolegniaceae</taxon>
        <taxon>Saprolegnia</taxon>
    </lineage>
</organism>
<keyword evidence="2" id="KW-0067">ATP-binding</keyword>
<feature type="domain" description="AMP-dependent synthetase/ligase" evidence="3">
    <location>
        <begin position="14"/>
        <end position="459"/>
    </location>
</feature>
<dbReference type="GO" id="GO:0016020">
    <property type="term" value="C:membrane"/>
    <property type="evidence" value="ECO:0007669"/>
    <property type="project" value="TreeGrafter"/>
</dbReference>
<evidence type="ECO:0000313" key="5">
    <source>
        <dbReference type="Proteomes" id="UP000030762"/>
    </source>
</evidence>
<keyword evidence="1" id="KW-0547">Nucleotide-binding</keyword>
<dbReference type="EMBL" id="JH767210">
    <property type="protein sequence ID" value="EQC27328.1"/>
    <property type="molecule type" value="Genomic_DNA"/>
</dbReference>
<dbReference type="OrthoDB" id="189102at2759"/>
<accession>T0R5J4</accession>
<keyword evidence="5" id="KW-1185">Reference proteome</keyword>
<dbReference type="GO" id="GO:0005524">
    <property type="term" value="F:ATP binding"/>
    <property type="evidence" value="ECO:0007669"/>
    <property type="project" value="UniProtKB-KW"/>
</dbReference>
<dbReference type="InParanoid" id="T0R5J4"/>
<proteinExistence type="predicted"/>
<evidence type="ECO:0000256" key="2">
    <source>
        <dbReference type="ARBA" id="ARBA00022840"/>
    </source>
</evidence>
<dbReference type="Pfam" id="PF00501">
    <property type="entry name" value="AMP-binding"/>
    <property type="match status" value="1"/>
</dbReference>